<evidence type="ECO:0000313" key="1">
    <source>
        <dbReference type="EMBL" id="CEK52564.1"/>
    </source>
</evidence>
<name>A0A0B6Y8T3_9EUPU</name>
<gene>
    <name evidence="1" type="primary">ORF17239</name>
</gene>
<dbReference type="EMBL" id="HACG01005699">
    <property type="protein sequence ID" value="CEK52564.1"/>
    <property type="molecule type" value="Transcribed_RNA"/>
</dbReference>
<feature type="non-terminal residue" evidence="1">
    <location>
        <position position="84"/>
    </location>
</feature>
<dbReference type="AlphaFoldDB" id="A0A0B6Y8T3"/>
<accession>A0A0B6Y8T3</accession>
<organism evidence="1">
    <name type="scientific">Arion vulgaris</name>
    <dbReference type="NCBI Taxonomy" id="1028688"/>
    <lineage>
        <taxon>Eukaryota</taxon>
        <taxon>Metazoa</taxon>
        <taxon>Spiralia</taxon>
        <taxon>Lophotrochozoa</taxon>
        <taxon>Mollusca</taxon>
        <taxon>Gastropoda</taxon>
        <taxon>Heterobranchia</taxon>
        <taxon>Euthyneura</taxon>
        <taxon>Panpulmonata</taxon>
        <taxon>Eupulmonata</taxon>
        <taxon>Stylommatophora</taxon>
        <taxon>Helicina</taxon>
        <taxon>Arionoidea</taxon>
        <taxon>Arionidae</taxon>
        <taxon>Arion</taxon>
    </lineage>
</organism>
<proteinExistence type="predicted"/>
<feature type="non-terminal residue" evidence="1">
    <location>
        <position position="1"/>
    </location>
</feature>
<reference evidence="1" key="1">
    <citation type="submission" date="2014-12" db="EMBL/GenBank/DDBJ databases">
        <title>Insight into the proteome of Arion vulgaris.</title>
        <authorList>
            <person name="Aradska J."/>
            <person name="Bulat T."/>
            <person name="Smidak R."/>
            <person name="Sarate P."/>
            <person name="Gangsoo J."/>
            <person name="Sialana F."/>
            <person name="Bilban M."/>
            <person name="Lubec G."/>
        </authorList>
    </citation>
    <scope>NUCLEOTIDE SEQUENCE</scope>
    <source>
        <tissue evidence="1">Skin</tissue>
    </source>
</reference>
<protein>
    <submittedName>
        <fullName evidence="1">Uncharacterized protein</fullName>
    </submittedName>
</protein>
<sequence length="84" mass="9521">LENVKLCGVSNNYDEVLSSLVFIYLNCPARIPAKRVIASFFQNLQVEHQSLVERNICEQLSQRMCIDFAEDNSVTSTSHCVDII</sequence>